<name>C5LE78_PERM5</name>
<dbReference type="EMBL" id="GG681161">
    <property type="protein sequence ID" value="EER04946.1"/>
    <property type="molecule type" value="Genomic_DNA"/>
</dbReference>
<evidence type="ECO:0000256" key="3">
    <source>
        <dbReference type="ARBA" id="ARBA00022692"/>
    </source>
</evidence>
<dbReference type="RefSeq" id="XP_002773130.1">
    <property type="nucleotide sequence ID" value="XM_002773084.1"/>
</dbReference>
<accession>C5LE78</accession>
<keyword evidence="3 6" id="KW-0812">Transmembrane</keyword>
<feature type="domain" description="Major facilitator superfamily (MFS) profile" evidence="7">
    <location>
        <begin position="1"/>
        <end position="153"/>
    </location>
</feature>
<evidence type="ECO:0000256" key="6">
    <source>
        <dbReference type="SAM" id="Phobius"/>
    </source>
</evidence>
<evidence type="ECO:0000313" key="9">
    <source>
        <dbReference type="Proteomes" id="UP000007800"/>
    </source>
</evidence>
<dbReference type="InParanoid" id="C5LE78"/>
<evidence type="ECO:0000256" key="4">
    <source>
        <dbReference type="ARBA" id="ARBA00022989"/>
    </source>
</evidence>
<dbReference type="AlphaFoldDB" id="C5LE78"/>
<dbReference type="GO" id="GO:0016020">
    <property type="term" value="C:membrane"/>
    <property type="evidence" value="ECO:0007669"/>
    <property type="project" value="UniProtKB-SubCell"/>
</dbReference>
<feature type="transmembrane region" description="Helical" evidence="6">
    <location>
        <begin position="239"/>
        <end position="259"/>
    </location>
</feature>
<dbReference type="Proteomes" id="UP000007800">
    <property type="component" value="Unassembled WGS sequence"/>
</dbReference>
<keyword evidence="5 6" id="KW-0472">Membrane</keyword>
<proteinExistence type="predicted"/>
<gene>
    <name evidence="8" type="ORF">Pmar_PMAR026958</name>
</gene>
<dbReference type="InterPro" id="IPR005829">
    <property type="entry name" value="Sugar_transporter_CS"/>
</dbReference>
<dbReference type="PANTHER" id="PTHR19432:SF35">
    <property type="entry name" value="SOLUTE CARRIER FAMILY 45 MEMBER 3 ISOFORM X1"/>
    <property type="match status" value="1"/>
</dbReference>
<dbReference type="PANTHER" id="PTHR19432">
    <property type="entry name" value="SUGAR TRANSPORTER"/>
    <property type="match status" value="1"/>
</dbReference>
<reference evidence="8 9" key="1">
    <citation type="submission" date="2008-07" db="EMBL/GenBank/DDBJ databases">
        <authorList>
            <person name="El-Sayed N."/>
            <person name="Caler E."/>
            <person name="Inman J."/>
            <person name="Amedeo P."/>
            <person name="Hass B."/>
            <person name="Wortman J."/>
        </authorList>
    </citation>
    <scope>NUCLEOTIDE SEQUENCE [LARGE SCALE GENOMIC DNA]</scope>
    <source>
        <strain evidence="9">ATCC 50983 / TXsc</strain>
    </source>
</reference>
<dbReference type="GeneID" id="9050488"/>
<protein>
    <submittedName>
        <fullName evidence="8">Sucrose transport protein, putative</fullName>
    </submittedName>
</protein>
<evidence type="ECO:0000256" key="5">
    <source>
        <dbReference type="ARBA" id="ARBA00023136"/>
    </source>
</evidence>
<dbReference type="PROSITE" id="PS00216">
    <property type="entry name" value="SUGAR_TRANSPORT_1"/>
    <property type="match status" value="1"/>
</dbReference>
<feature type="transmembrane region" description="Helical" evidence="6">
    <location>
        <begin position="188"/>
        <end position="207"/>
    </location>
</feature>
<evidence type="ECO:0000256" key="1">
    <source>
        <dbReference type="ARBA" id="ARBA00004141"/>
    </source>
</evidence>
<dbReference type="Gene3D" id="1.20.1250.20">
    <property type="entry name" value="MFS general substrate transporter like domains"/>
    <property type="match status" value="1"/>
</dbReference>
<keyword evidence="9" id="KW-1185">Reference proteome</keyword>
<feature type="transmembrane region" description="Helical" evidence="6">
    <location>
        <begin position="129"/>
        <end position="149"/>
    </location>
</feature>
<keyword evidence="4 6" id="KW-1133">Transmembrane helix</keyword>
<dbReference type="Pfam" id="PF07690">
    <property type="entry name" value="MFS_1"/>
    <property type="match status" value="1"/>
</dbReference>
<sequence>ISLTWLAGPLTGIFVQPMVGVLSDRFGRRRKPFLCTGLVGMIIGLLTFSRASSTIVAVAAFWFLDASINTYQAALRALLIDTVPEQSQVGEIFVTVISWLSTALGYALGGIELGSGLHLEGLITSEASMVFTITAIYVGVFGCCGVLGVNEDISTTTEMAAVETENCGKRLLRETAEGINVMPVTMRFAFAAQSASYVAWFGIFMYSTEWVGTTIFNGDDGASQEQQLLFTQGVRHANISLAWAAILCSAASISIPLLLKRDKNGDRKCGRCRKSEPG</sequence>
<evidence type="ECO:0000313" key="8">
    <source>
        <dbReference type="EMBL" id="EER04946.1"/>
    </source>
</evidence>
<dbReference type="OrthoDB" id="446960at2759"/>
<comment type="subcellular location">
    <subcellularLocation>
        <location evidence="1">Membrane</location>
        <topology evidence="1">Multi-pass membrane protein</topology>
    </subcellularLocation>
</comment>
<dbReference type="SUPFAM" id="SSF103473">
    <property type="entry name" value="MFS general substrate transporter"/>
    <property type="match status" value="1"/>
</dbReference>
<dbReference type="PROSITE" id="PS50850">
    <property type="entry name" value="MFS"/>
    <property type="match status" value="1"/>
</dbReference>
<dbReference type="InterPro" id="IPR020846">
    <property type="entry name" value="MFS_dom"/>
</dbReference>
<organism evidence="9">
    <name type="scientific">Perkinsus marinus (strain ATCC 50983 / TXsc)</name>
    <dbReference type="NCBI Taxonomy" id="423536"/>
    <lineage>
        <taxon>Eukaryota</taxon>
        <taxon>Sar</taxon>
        <taxon>Alveolata</taxon>
        <taxon>Perkinsozoa</taxon>
        <taxon>Perkinsea</taxon>
        <taxon>Perkinsida</taxon>
        <taxon>Perkinsidae</taxon>
        <taxon>Perkinsus</taxon>
    </lineage>
</organism>
<dbReference type="InterPro" id="IPR011701">
    <property type="entry name" value="MFS"/>
</dbReference>
<keyword evidence="2" id="KW-0813">Transport</keyword>
<evidence type="ECO:0000256" key="2">
    <source>
        <dbReference type="ARBA" id="ARBA00022448"/>
    </source>
</evidence>
<evidence type="ECO:0000259" key="7">
    <source>
        <dbReference type="PROSITE" id="PS50850"/>
    </source>
</evidence>
<dbReference type="GO" id="GO:0008506">
    <property type="term" value="F:sucrose:proton symporter activity"/>
    <property type="evidence" value="ECO:0007669"/>
    <property type="project" value="TreeGrafter"/>
</dbReference>
<dbReference type="InterPro" id="IPR036259">
    <property type="entry name" value="MFS_trans_sf"/>
</dbReference>
<feature type="non-terminal residue" evidence="8">
    <location>
        <position position="1"/>
    </location>
</feature>